<dbReference type="InterPro" id="IPR045004">
    <property type="entry name" value="ECH_dom"/>
</dbReference>
<dbReference type="GO" id="GO:0003860">
    <property type="term" value="F:3-hydroxyisobutyryl-CoA hydrolase activity"/>
    <property type="evidence" value="ECO:0007669"/>
    <property type="project" value="UniProtKB-UniRule"/>
</dbReference>
<dbReference type="InterPro" id="IPR025724">
    <property type="entry name" value="GAG-pre-integrase_dom"/>
</dbReference>
<dbReference type="Pfam" id="PF22936">
    <property type="entry name" value="Pol_BBD"/>
    <property type="match status" value="1"/>
</dbReference>
<dbReference type="Gene3D" id="3.90.226.10">
    <property type="entry name" value="2-enoyl-CoA Hydratase, Chain A, domain 1"/>
    <property type="match status" value="1"/>
</dbReference>
<dbReference type="SUPFAM" id="SSF52096">
    <property type="entry name" value="ClpP/crotonase"/>
    <property type="match status" value="1"/>
</dbReference>
<reference evidence="6" key="1">
    <citation type="journal article" date="2019" name="Sci. Rep.">
        <title>Draft genome of Tanacetum cinerariifolium, the natural source of mosquito coil.</title>
        <authorList>
            <person name="Yamashiro T."/>
            <person name="Shiraishi A."/>
            <person name="Satake H."/>
            <person name="Nakayama K."/>
        </authorList>
    </citation>
    <scope>NUCLEOTIDE SEQUENCE</scope>
</reference>
<comment type="caution">
    <text evidence="6">The sequence shown here is derived from an EMBL/GenBank/DDBJ whole genome shotgun (WGS) entry which is preliminary data.</text>
</comment>
<dbReference type="InterPro" id="IPR032259">
    <property type="entry name" value="HIBYL-CoA-H"/>
</dbReference>
<evidence type="ECO:0000256" key="1">
    <source>
        <dbReference type="ARBA" id="ARBA00022801"/>
    </source>
</evidence>
<dbReference type="Pfam" id="PF16113">
    <property type="entry name" value="ECH_2"/>
    <property type="match status" value="1"/>
</dbReference>
<sequence length="818" mass="93084">MQESVISDNGISDLLKESQKEFSDTSTKIVELFQKKVDHYRSSLIMAPSLSDKEDNLVTCNAISSGMKVTLNRPRKLNSLNYKLIVQLLKMFEVYENDPTIKIVILKGAGKAFCAGGDVTALFSVTSAGHWSFGANFFRKQYSLDYLLGTYKKPLIALINGIVMGGGAGLSMNAAFRIVTENTIFAMPEASIGSVPDVGASYFLSRLPGYFGEYVALTGVRLNGLEMVECGLATHFVPSKDLTALENALSMMSSSDAMNITKISEIVMKHSNGRNTKQDNTCSSARLETINKCFSKETAEDIMLSLENFAASNPEIWILDAIKSMKSTSPLCIKLALKLIREGRSLKLEQCLSREHLVVSHLLRRTVNDDFYEGPRAMLVDKDKNPQWSPSKLELVNEEMVRKCFAMIDDEDWEPMQLSPRDNYNHMALNFSKLDKFEGVDFRRCQKNMHFLLSRMRLVYVLTTPMSKDGGDNLTVEQVRKRAKWDNDDYVCRGLILNDFKHTLKHKKKKLTLVELDSHLCIKESLRVQDSDKPKSNNVVGLLVFSMVEHNNSSRNVAKLVTLKGIAKVLMLAVKPMVQAQRVRLLYADDDIAWWVDSVATIHVYKDRCWFKTYESLNDESILHMENESTALVHRRGCIDLRLNIVNDNIALAFMSTSKLNDSILWHARLGHVHFDRMQDMSKDRVPNKRNKITPYELWTKRKPNLNYLRVWGCRAAVSLPDLKLKTLGKRGFECIFVGFAEHYNAFRDEVSDQHSYFFNVEDDPTTFDEAMKSHDVAFWKEAINDEIDSIMGNNTWVLAYLPLSCKHLGCKWIFKKN</sequence>
<comment type="similarity">
    <text evidence="2">Belongs to the enoyl-CoA hydratase/isomerase family.</text>
</comment>
<evidence type="ECO:0000313" key="6">
    <source>
        <dbReference type="EMBL" id="GEV55440.1"/>
    </source>
</evidence>
<comment type="function">
    <text evidence="2">Hydrolyzes 3-hydroxyisobutyryl-CoA (HIBYL-CoA), a saline catabolite. Has high activity toward isobutyryl-CoA. Could be an isobutyryl-CoA dehydrogenase that functions in valine catabolism.</text>
</comment>
<comment type="catalytic activity">
    <reaction evidence="2">
        <text>3-hydroxy-2-methylpropanoyl-CoA + H2O = 3-hydroxy-2-methylpropanoate + CoA + H(+)</text>
        <dbReference type="Rhea" id="RHEA:20888"/>
        <dbReference type="ChEBI" id="CHEBI:11805"/>
        <dbReference type="ChEBI" id="CHEBI:15377"/>
        <dbReference type="ChEBI" id="CHEBI:15378"/>
        <dbReference type="ChEBI" id="CHEBI:57287"/>
        <dbReference type="ChEBI" id="CHEBI:57340"/>
        <dbReference type="EC" id="3.1.2.4"/>
    </reaction>
</comment>
<dbReference type="InterPro" id="IPR029045">
    <property type="entry name" value="ClpP/crotonase-like_dom_sf"/>
</dbReference>
<feature type="domain" description="Enoyl-CoA hydratase/isomerase" evidence="4">
    <location>
        <begin position="69"/>
        <end position="405"/>
    </location>
</feature>
<dbReference type="EMBL" id="BKCJ010026945">
    <property type="protein sequence ID" value="GEV55440.1"/>
    <property type="molecule type" value="Genomic_DNA"/>
</dbReference>
<organism evidence="6">
    <name type="scientific">Tanacetum cinerariifolium</name>
    <name type="common">Dalmatian daisy</name>
    <name type="synonym">Chrysanthemum cinerariifolium</name>
    <dbReference type="NCBI Taxonomy" id="118510"/>
    <lineage>
        <taxon>Eukaryota</taxon>
        <taxon>Viridiplantae</taxon>
        <taxon>Streptophyta</taxon>
        <taxon>Embryophyta</taxon>
        <taxon>Tracheophyta</taxon>
        <taxon>Spermatophyta</taxon>
        <taxon>Magnoliopsida</taxon>
        <taxon>eudicotyledons</taxon>
        <taxon>Gunneridae</taxon>
        <taxon>Pentapetalae</taxon>
        <taxon>asterids</taxon>
        <taxon>campanulids</taxon>
        <taxon>Asterales</taxon>
        <taxon>Asteraceae</taxon>
        <taxon>Asteroideae</taxon>
        <taxon>Anthemideae</taxon>
        <taxon>Anthemidinae</taxon>
        <taxon>Tanacetum</taxon>
    </lineage>
</organism>
<dbReference type="InterPro" id="IPR054722">
    <property type="entry name" value="PolX-like_BBD"/>
</dbReference>
<gene>
    <name evidence="6" type="ORF">Tci_127417</name>
</gene>
<dbReference type="PANTHER" id="PTHR43176:SF6">
    <property type="entry name" value="3-HYDROXYISOBUTYRYL-COA HYDROLASE"/>
    <property type="match status" value="1"/>
</dbReference>
<accession>A0A699GNW2</accession>
<protein>
    <recommendedName>
        <fullName evidence="2">3-hydroxyisobutyryl-CoA hydrolase</fullName>
        <shortName evidence="2">HIB-CoA hydrolase</shortName>
        <shortName evidence="2">HIBYL-CoA-H</shortName>
        <ecNumber evidence="2">3.1.2.4</ecNumber>
    </recommendedName>
    <alternativeName>
        <fullName evidence="2">3-hydroxyisobutyryl-coenzyme A hydrolase</fullName>
    </alternativeName>
</protein>
<dbReference type="NCBIfam" id="NF004127">
    <property type="entry name" value="PRK05617.1"/>
    <property type="match status" value="1"/>
</dbReference>
<feature type="domain" description="GAG-pre-integrase" evidence="3">
    <location>
        <begin position="654"/>
        <end position="686"/>
    </location>
</feature>
<evidence type="ECO:0000256" key="2">
    <source>
        <dbReference type="RuleBase" id="RU369070"/>
    </source>
</evidence>
<name>A0A699GNW2_TANCI</name>
<comment type="pathway">
    <text evidence="2">Amino-acid degradation; L-valine degradation.</text>
</comment>
<feature type="domain" description="Retrovirus-related Pol polyprotein from transposon TNT 1-94-like beta-barrel" evidence="5">
    <location>
        <begin position="594"/>
        <end position="644"/>
    </location>
</feature>
<evidence type="ECO:0000259" key="4">
    <source>
        <dbReference type="Pfam" id="PF16113"/>
    </source>
</evidence>
<keyword evidence="1 2" id="KW-0378">Hydrolase</keyword>
<dbReference type="CDD" id="cd06558">
    <property type="entry name" value="crotonase-like"/>
    <property type="match status" value="1"/>
</dbReference>
<dbReference type="PANTHER" id="PTHR43176">
    <property type="entry name" value="3-HYDROXYISOBUTYRYL-COA HYDROLASE-RELATED"/>
    <property type="match status" value="1"/>
</dbReference>
<dbReference type="AlphaFoldDB" id="A0A699GNW2"/>
<dbReference type="EC" id="3.1.2.4" evidence="2"/>
<dbReference type="GO" id="GO:0006574">
    <property type="term" value="P:L-valine catabolic process"/>
    <property type="evidence" value="ECO:0007669"/>
    <property type="project" value="UniProtKB-UniRule"/>
</dbReference>
<proteinExistence type="inferred from homology"/>
<evidence type="ECO:0000259" key="5">
    <source>
        <dbReference type="Pfam" id="PF22936"/>
    </source>
</evidence>
<dbReference type="Pfam" id="PF13976">
    <property type="entry name" value="gag_pre-integrs"/>
    <property type="match status" value="1"/>
</dbReference>
<evidence type="ECO:0000259" key="3">
    <source>
        <dbReference type="Pfam" id="PF13976"/>
    </source>
</evidence>